<dbReference type="Gramene" id="ERN13813">
    <property type="protein sequence ID" value="ERN13813"/>
    <property type="gene ID" value="AMTR_s00049p00212540"/>
</dbReference>
<feature type="compositionally biased region" description="Polar residues" evidence="1">
    <location>
        <begin position="52"/>
        <end position="69"/>
    </location>
</feature>
<feature type="region of interest" description="Disordered" evidence="1">
    <location>
        <begin position="47"/>
        <end position="69"/>
    </location>
</feature>
<keyword evidence="3" id="KW-1185">Reference proteome</keyword>
<evidence type="ECO:0000256" key="1">
    <source>
        <dbReference type="SAM" id="MobiDB-lite"/>
    </source>
</evidence>
<reference evidence="3" key="1">
    <citation type="journal article" date="2013" name="Science">
        <title>The Amborella genome and the evolution of flowering plants.</title>
        <authorList>
            <consortium name="Amborella Genome Project"/>
        </authorList>
    </citation>
    <scope>NUCLEOTIDE SEQUENCE [LARGE SCALE GENOMIC DNA]</scope>
</reference>
<dbReference type="HOGENOM" id="CLU_2349547_0_0_1"/>
<proteinExistence type="predicted"/>
<dbReference type="EMBL" id="KI392567">
    <property type="protein sequence ID" value="ERN13813.1"/>
    <property type="molecule type" value="Genomic_DNA"/>
</dbReference>
<name>W1PZJ5_AMBTC</name>
<accession>W1PZJ5</accession>
<organism evidence="2 3">
    <name type="scientific">Amborella trichopoda</name>
    <dbReference type="NCBI Taxonomy" id="13333"/>
    <lineage>
        <taxon>Eukaryota</taxon>
        <taxon>Viridiplantae</taxon>
        <taxon>Streptophyta</taxon>
        <taxon>Embryophyta</taxon>
        <taxon>Tracheophyta</taxon>
        <taxon>Spermatophyta</taxon>
        <taxon>Magnoliopsida</taxon>
        <taxon>Amborellales</taxon>
        <taxon>Amborellaceae</taxon>
        <taxon>Amborella</taxon>
    </lineage>
</organism>
<sequence>MRIDNFLEVRALSYGSVGILSLGKGGGEVGGGGGDIHQGLLRGVEAGGGEEWQSTSASLSKTPLTPTSASRSIPLYLPSYPTLVAPPSIYSTAQVKL</sequence>
<gene>
    <name evidence="2" type="ORF">AMTR_s00049p00212540</name>
</gene>
<evidence type="ECO:0000313" key="2">
    <source>
        <dbReference type="EMBL" id="ERN13813.1"/>
    </source>
</evidence>
<evidence type="ECO:0000313" key="3">
    <source>
        <dbReference type="Proteomes" id="UP000017836"/>
    </source>
</evidence>
<dbReference type="AlphaFoldDB" id="W1PZJ5"/>
<dbReference type="Proteomes" id="UP000017836">
    <property type="component" value="Unassembled WGS sequence"/>
</dbReference>
<protein>
    <submittedName>
        <fullName evidence="2">Uncharacterized protein</fullName>
    </submittedName>
</protein>